<gene>
    <name evidence="1" type="ORF">g.165077</name>
</gene>
<dbReference type="EMBL" id="GGMR01010300">
    <property type="protein sequence ID" value="MBY22919.1"/>
    <property type="molecule type" value="Transcribed_RNA"/>
</dbReference>
<organism evidence="1">
    <name type="scientific">Schizaphis graminum</name>
    <name type="common">Green bug aphid</name>
    <dbReference type="NCBI Taxonomy" id="13262"/>
    <lineage>
        <taxon>Eukaryota</taxon>
        <taxon>Metazoa</taxon>
        <taxon>Ecdysozoa</taxon>
        <taxon>Arthropoda</taxon>
        <taxon>Hexapoda</taxon>
        <taxon>Insecta</taxon>
        <taxon>Pterygota</taxon>
        <taxon>Neoptera</taxon>
        <taxon>Paraneoptera</taxon>
        <taxon>Hemiptera</taxon>
        <taxon>Sternorrhyncha</taxon>
        <taxon>Aphidomorpha</taxon>
        <taxon>Aphidoidea</taxon>
        <taxon>Aphididae</taxon>
        <taxon>Aphidini</taxon>
        <taxon>Schizaphis</taxon>
    </lineage>
</organism>
<proteinExistence type="predicted"/>
<protein>
    <submittedName>
        <fullName evidence="1">Uncharacterized protein</fullName>
    </submittedName>
</protein>
<sequence>MVNKQTKLNTKYLPVKRRKPYDRYFTVKGGNTNMADSSVLYRTTQHKTSTRPAVQIFVDFYYIIHSLASRVMCILGISGASSSLATATDAAHQRETTRSTYSASDRVLSFSECRTSAILMGLYNYYPTPTCATVQP</sequence>
<accession>A0A2S2P0C7</accession>
<name>A0A2S2P0C7_SCHGA</name>
<dbReference type="AlphaFoldDB" id="A0A2S2P0C7"/>
<evidence type="ECO:0000313" key="1">
    <source>
        <dbReference type="EMBL" id="MBY22919.1"/>
    </source>
</evidence>
<reference evidence="1" key="1">
    <citation type="submission" date="2018-04" db="EMBL/GenBank/DDBJ databases">
        <title>Transcriptome of Schizaphis graminum biotype I.</title>
        <authorList>
            <person name="Scully E.D."/>
            <person name="Geib S.M."/>
            <person name="Palmer N.A."/>
            <person name="Koch K."/>
            <person name="Bradshaw J."/>
            <person name="Heng-Moss T."/>
            <person name="Sarath G."/>
        </authorList>
    </citation>
    <scope>NUCLEOTIDE SEQUENCE</scope>
</reference>